<dbReference type="Proteomes" id="UP000078561">
    <property type="component" value="Unassembled WGS sequence"/>
</dbReference>
<dbReference type="InterPro" id="IPR043502">
    <property type="entry name" value="DNA/RNA_pol_sf"/>
</dbReference>
<dbReference type="InParanoid" id="A0A168LQ19"/>
<organism evidence="2">
    <name type="scientific">Absidia glauca</name>
    <name type="common">Pin mould</name>
    <dbReference type="NCBI Taxonomy" id="4829"/>
    <lineage>
        <taxon>Eukaryota</taxon>
        <taxon>Fungi</taxon>
        <taxon>Fungi incertae sedis</taxon>
        <taxon>Mucoromycota</taxon>
        <taxon>Mucoromycotina</taxon>
        <taxon>Mucoromycetes</taxon>
        <taxon>Mucorales</taxon>
        <taxon>Cunninghamellaceae</taxon>
        <taxon>Absidia</taxon>
    </lineage>
</organism>
<dbReference type="EMBL" id="LT551624">
    <property type="protein sequence ID" value="SAL97266.1"/>
    <property type="molecule type" value="Genomic_DNA"/>
</dbReference>
<dbReference type="OrthoDB" id="2289680at2759"/>
<proteinExistence type="predicted"/>
<dbReference type="AlphaFoldDB" id="A0A168LQ19"/>
<dbReference type="PANTHER" id="PTHR24559:SF444">
    <property type="entry name" value="REVERSE TRANSCRIPTASE DOMAIN-CONTAINING PROTEIN"/>
    <property type="match status" value="1"/>
</dbReference>
<feature type="region of interest" description="Disordered" evidence="1">
    <location>
        <begin position="175"/>
        <end position="201"/>
    </location>
</feature>
<protein>
    <recommendedName>
        <fullName evidence="4">Reverse transcriptase domain-containing protein</fullName>
    </recommendedName>
</protein>
<evidence type="ECO:0008006" key="4">
    <source>
        <dbReference type="Google" id="ProtNLM"/>
    </source>
</evidence>
<dbReference type="Gene3D" id="2.40.70.10">
    <property type="entry name" value="Acid Proteases"/>
    <property type="match status" value="1"/>
</dbReference>
<accession>A0A168LQ19</accession>
<evidence type="ECO:0000313" key="3">
    <source>
        <dbReference type="Proteomes" id="UP000078561"/>
    </source>
</evidence>
<dbReference type="Gene3D" id="3.30.70.270">
    <property type="match status" value="1"/>
</dbReference>
<dbReference type="InterPro" id="IPR043128">
    <property type="entry name" value="Rev_trsase/Diguanyl_cyclase"/>
</dbReference>
<dbReference type="SUPFAM" id="SSF50630">
    <property type="entry name" value="Acid proteases"/>
    <property type="match status" value="1"/>
</dbReference>
<feature type="non-terminal residue" evidence="2">
    <location>
        <position position="1"/>
    </location>
</feature>
<sequence>RQEENNHLRARVATLEEQLTTQEVELAMKTMDMNECKLKSRMAKVKEGKENEVLKNGSYIVPITVENQPIWALIDSGCNFSSLNRNFVINKNFPFTKTFGSIGLADALHSTKRIGKTNPLTVLYNAKTRTLQFEVMNLPSKEKYECVIGTDSFAKLGIFFYGLAVTHHDKPTLRCEEDERKDIPTPDNSPAGTKEDQQRFKEAIEQSVRSNQQVDKKSFCTVPESIVTLDTPPGKTSYKRQYPLAHNLMPIVDKAVLSWYKDGTIVRAGVNTEWNSPLTLAPKKNIDGTKSRTRPCLDPRHINALLPNDKYPLPLIRDIFELLKDAQIFTTSDLKNAFHRFQIAKKDQPKTTFTHRGTQYMFQ</sequence>
<name>A0A168LQ19_ABSGL</name>
<dbReference type="SUPFAM" id="SSF56672">
    <property type="entry name" value="DNA/RNA polymerases"/>
    <property type="match status" value="1"/>
</dbReference>
<dbReference type="STRING" id="4829.A0A168LQ19"/>
<dbReference type="PANTHER" id="PTHR24559">
    <property type="entry name" value="TRANSPOSON TY3-I GAG-POL POLYPROTEIN"/>
    <property type="match status" value="1"/>
</dbReference>
<dbReference type="InterPro" id="IPR053134">
    <property type="entry name" value="RNA-dir_DNA_polymerase"/>
</dbReference>
<evidence type="ECO:0000256" key="1">
    <source>
        <dbReference type="SAM" id="MobiDB-lite"/>
    </source>
</evidence>
<keyword evidence="3" id="KW-1185">Reference proteome</keyword>
<evidence type="ECO:0000313" key="2">
    <source>
        <dbReference type="EMBL" id="SAL97266.1"/>
    </source>
</evidence>
<dbReference type="InterPro" id="IPR021109">
    <property type="entry name" value="Peptidase_aspartic_dom_sf"/>
</dbReference>
<gene>
    <name evidence="2" type="primary">ABSGL_02738.1 scaffold 3723</name>
</gene>
<reference evidence="2" key="1">
    <citation type="submission" date="2016-04" db="EMBL/GenBank/DDBJ databases">
        <authorList>
            <person name="Evans L.H."/>
            <person name="Alamgir A."/>
            <person name="Owens N."/>
            <person name="Weber N.D."/>
            <person name="Virtaneva K."/>
            <person name="Barbian K."/>
            <person name="Babar A."/>
            <person name="Rosenke K."/>
        </authorList>
    </citation>
    <scope>NUCLEOTIDE SEQUENCE [LARGE SCALE GENOMIC DNA]</scope>
    <source>
        <strain evidence="2">CBS 101.48</strain>
    </source>
</reference>
<dbReference type="Gene3D" id="3.10.10.10">
    <property type="entry name" value="HIV Type 1 Reverse Transcriptase, subunit A, domain 1"/>
    <property type="match status" value="1"/>
</dbReference>
<feature type="compositionally biased region" description="Basic and acidic residues" evidence="1">
    <location>
        <begin position="175"/>
        <end position="184"/>
    </location>
</feature>